<feature type="compositionally biased region" description="Basic and acidic residues" evidence="1">
    <location>
        <begin position="65"/>
        <end position="82"/>
    </location>
</feature>
<feature type="compositionally biased region" description="Polar residues" evidence="1">
    <location>
        <begin position="54"/>
        <end position="64"/>
    </location>
</feature>
<evidence type="ECO:0000313" key="3">
    <source>
        <dbReference type="Proteomes" id="UP000683360"/>
    </source>
</evidence>
<dbReference type="Proteomes" id="UP000683360">
    <property type="component" value="Unassembled WGS sequence"/>
</dbReference>
<feature type="region of interest" description="Disordered" evidence="1">
    <location>
        <begin position="27"/>
        <end position="145"/>
    </location>
</feature>
<feature type="compositionally biased region" description="Basic and acidic residues" evidence="1">
    <location>
        <begin position="157"/>
        <end position="168"/>
    </location>
</feature>
<keyword evidence="3" id="KW-1185">Reference proteome</keyword>
<dbReference type="AlphaFoldDB" id="A0A8S3SVG5"/>
<feature type="compositionally biased region" description="Basic and acidic residues" evidence="1">
    <location>
        <begin position="27"/>
        <end position="37"/>
    </location>
</feature>
<sequence length="331" mass="38686">MWPLNDEEVVLSFFKIFEVVTNSKDLPSRESWEHFDSESWESSDFDSFESSDSNISGRSANINHRTSDLTSRRNDSKAESNEVRQNSVTSDLYDSGSWEDSDSDTSDSKQVTDGSRQAIREIKVKDKSSKSDSIDSDSYDSDEDKKLNVLKIGSRKRWSDQRLSRDSEFGETESVETPFSTKHTIIKQQSNRKEKFRDDESFDMDSDVSARRNDRTDRMVTQNVMKRNRGDKGKNRFYWNSESSDDEGDVSNKWRKHTTLKQWSESDDEDDSFEWDSDSDVWTKPNKIRWYNKVNTVEENNLFDFDSDRGNTKRDDSVDLIKQSNLIRNKE</sequence>
<dbReference type="EMBL" id="CAJPWZ010001795">
    <property type="protein sequence ID" value="CAG2224004.1"/>
    <property type="molecule type" value="Genomic_DNA"/>
</dbReference>
<feature type="compositionally biased region" description="Basic and acidic residues" evidence="1">
    <location>
        <begin position="208"/>
        <end position="218"/>
    </location>
</feature>
<feature type="compositionally biased region" description="Polar residues" evidence="1">
    <location>
        <begin position="175"/>
        <end position="189"/>
    </location>
</feature>
<reference evidence="2" key="1">
    <citation type="submission" date="2021-03" db="EMBL/GenBank/DDBJ databases">
        <authorList>
            <person name="Bekaert M."/>
        </authorList>
    </citation>
    <scope>NUCLEOTIDE SEQUENCE</scope>
</reference>
<proteinExistence type="predicted"/>
<feature type="compositionally biased region" description="Polar residues" evidence="1">
    <location>
        <begin position="83"/>
        <end position="92"/>
    </location>
</feature>
<organism evidence="2 3">
    <name type="scientific">Mytilus edulis</name>
    <name type="common">Blue mussel</name>
    <dbReference type="NCBI Taxonomy" id="6550"/>
    <lineage>
        <taxon>Eukaryota</taxon>
        <taxon>Metazoa</taxon>
        <taxon>Spiralia</taxon>
        <taxon>Lophotrochozoa</taxon>
        <taxon>Mollusca</taxon>
        <taxon>Bivalvia</taxon>
        <taxon>Autobranchia</taxon>
        <taxon>Pteriomorphia</taxon>
        <taxon>Mytilida</taxon>
        <taxon>Mytiloidea</taxon>
        <taxon>Mytilidae</taxon>
        <taxon>Mytilinae</taxon>
        <taxon>Mytilus</taxon>
    </lineage>
</organism>
<feature type="region of interest" description="Disordered" evidence="1">
    <location>
        <begin position="157"/>
        <end position="254"/>
    </location>
</feature>
<evidence type="ECO:0000256" key="1">
    <source>
        <dbReference type="SAM" id="MobiDB-lite"/>
    </source>
</evidence>
<gene>
    <name evidence="2" type="ORF">MEDL_37266</name>
</gene>
<name>A0A8S3SVG5_MYTED</name>
<comment type="caution">
    <text evidence="2">The sequence shown here is derived from an EMBL/GenBank/DDBJ whole genome shotgun (WGS) entry which is preliminary data.</text>
</comment>
<feature type="compositionally biased region" description="Basic and acidic residues" evidence="1">
    <location>
        <begin position="118"/>
        <end position="133"/>
    </location>
</feature>
<evidence type="ECO:0000313" key="2">
    <source>
        <dbReference type="EMBL" id="CAG2224004.1"/>
    </source>
</evidence>
<accession>A0A8S3SVG5</accession>
<dbReference type="OrthoDB" id="6200690at2759"/>
<protein>
    <submittedName>
        <fullName evidence="2">Uncharacterized protein</fullName>
    </submittedName>
</protein>
<feature type="compositionally biased region" description="Acidic residues" evidence="1">
    <location>
        <begin position="38"/>
        <end position="49"/>
    </location>
</feature>